<dbReference type="AlphaFoldDB" id="A0A1J5Q4I8"/>
<evidence type="ECO:0000313" key="1">
    <source>
        <dbReference type="EMBL" id="OIQ78590.1"/>
    </source>
</evidence>
<gene>
    <name evidence="1" type="ORF">GALL_396970</name>
</gene>
<protein>
    <submittedName>
        <fullName evidence="1">Uncharacterized protein</fullName>
    </submittedName>
</protein>
<organism evidence="1">
    <name type="scientific">mine drainage metagenome</name>
    <dbReference type="NCBI Taxonomy" id="410659"/>
    <lineage>
        <taxon>unclassified sequences</taxon>
        <taxon>metagenomes</taxon>
        <taxon>ecological metagenomes</taxon>
    </lineage>
</organism>
<accession>A0A1J5Q4I8</accession>
<proteinExistence type="predicted"/>
<sequence>MADLAPKADGIAAHLGLVGTAGFGDLSCEAEVAHAVGGFGQLAQETARRLKRCVDIPQRAGTAETGKLQTRGRVAFGDGAGLIYTHEKERNAFRTGPLQGRKAVRDLLDRGAEAIGEPLKIVAHLLRRGQKRAVRQQCGAREIVGQPDLGDGARLVRAETREVERRLQQVILG</sequence>
<name>A0A1J5Q4I8_9ZZZZ</name>
<reference evidence="1" key="1">
    <citation type="submission" date="2016-10" db="EMBL/GenBank/DDBJ databases">
        <title>Sequence of Gallionella enrichment culture.</title>
        <authorList>
            <person name="Poehlein A."/>
            <person name="Muehling M."/>
            <person name="Daniel R."/>
        </authorList>
    </citation>
    <scope>NUCLEOTIDE SEQUENCE</scope>
</reference>
<dbReference type="EMBL" id="MLJW01001373">
    <property type="protein sequence ID" value="OIQ78590.1"/>
    <property type="molecule type" value="Genomic_DNA"/>
</dbReference>
<comment type="caution">
    <text evidence="1">The sequence shown here is derived from an EMBL/GenBank/DDBJ whole genome shotgun (WGS) entry which is preliminary data.</text>
</comment>